<dbReference type="RefSeq" id="WP_035971472.1">
    <property type="nucleotide sequence ID" value="NZ_CABVPR010000068.1"/>
</dbReference>
<evidence type="ECO:0000313" key="3">
    <source>
        <dbReference type="Proteomes" id="UP000625568"/>
    </source>
</evidence>
<gene>
    <name evidence="2" type="ORF">I6K02_06495</name>
</gene>
<dbReference type="EMBL" id="CP069482">
    <property type="protein sequence ID" value="QRO78542.1"/>
    <property type="molecule type" value="Genomic_DNA"/>
</dbReference>
<dbReference type="Proteomes" id="UP000625568">
    <property type="component" value="Chromosome 1"/>
</dbReference>
<keyword evidence="1" id="KW-0472">Membrane</keyword>
<accession>A0A892I720</accession>
<keyword evidence="1" id="KW-1133">Transmembrane helix</keyword>
<keyword evidence="3" id="KW-1185">Reference proteome</keyword>
<evidence type="ECO:0000256" key="1">
    <source>
        <dbReference type="SAM" id="Phobius"/>
    </source>
</evidence>
<reference evidence="2 3" key="1">
    <citation type="submission" date="2021-02" db="EMBL/GenBank/DDBJ databases">
        <title>FDA dAtabase for Regulatory Grade micrObial Sequences (FDA-ARGOS): Supporting development and validation of Infectious Disease Dx tests.</title>
        <authorList>
            <person name="Minogue T."/>
            <person name="Wolcott M."/>
            <person name="Wasieloski L."/>
            <person name="Aguilar W."/>
            <person name="Moore D."/>
            <person name="Jaissle J."/>
            <person name="Tallon L."/>
            <person name="Sadzewicz L."/>
            <person name="Zhao X."/>
            <person name="Boylan J."/>
            <person name="Ott S."/>
            <person name="Bowen H."/>
            <person name="Vavikolanu K."/>
            <person name="Mehta A."/>
            <person name="Aluvathingal J."/>
            <person name="Nadendla S."/>
            <person name="Yan Y."/>
            <person name="Sichtig H."/>
        </authorList>
    </citation>
    <scope>NUCLEOTIDE SEQUENCE [LARGE SCALE GENOMIC DNA]</scope>
    <source>
        <strain evidence="2 3">FDAARGOS_1272</strain>
    </source>
</reference>
<proteinExistence type="predicted"/>
<evidence type="ECO:0000313" key="2">
    <source>
        <dbReference type="EMBL" id="QRO78542.1"/>
    </source>
</evidence>
<organism evidence="2 3">
    <name type="scientific">Burkholderia dolosa</name>
    <dbReference type="NCBI Taxonomy" id="152500"/>
    <lineage>
        <taxon>Bacteria</taxon>
        <taxon>Pseudomonadati</taxon>
        <taxon>Pseudomonadota</taxon>
        <taxon>Betaproteobacteria</taxon>
        <taxon>Burkholderiales</taxon>
        <taxon>Burkholderiaceae</taxon>
        <taxon>Burkholderia</taxon>
        <taxon>Burkholderia cepacia complex</taxon>
    </lineage>
</organism>
<protein>
    <submittedName>
        <fullName evidence="2">Uncharacterized protein</fullName>
    </submittedName>
</protein>
<name>A0A892I720_9BURK</name>
<sequence length="98" mass="11390">MKPVVRVGMLLAWLTFATVAYGIVWSRHLDLFPSWPGWMARFAYLVTQLNPADTGTMEDLTFTYMVLVSFINVSLSTLIGWFAWRSRGRVAGWFRKRR</sequence>
<feature type="transmembrane region" description="Helical" evidence="1">
    <location>
        <begin position="62"/>
        <end position="84"/>
    </location>
</feature>
<keyword evidence="1" id="KW-0812">Transmembrane</keyword>
<dbReference type="GeneID" id="93126262"/>
<dbReference type="AlphaFoldDB" id="A0A892I720"/>